<proteinExistence type="predicted"/>
<dbReference type="EMBL" id="FMXM01000027">
    <property type="protein sequence ID" value="SDA97875.1"/>
    <property type="molecule type" value="Genomic_DNA"/>
</dbReference>
<accession>A0A1G5ZTA0</accession>
<evidence type="ECO:0000313" key="1">
    <source>
        <dbReference type="EMBL" id="SDA97875.1"/>
    </source>
</evidence>
<reference evidence="1 2" key="1">
    <citation type="submission" date="2016-10" db="EMBL/GenBank/DDBJ databases">
        <authorList>
            <person name="de Groot N.N."/>
        </authorList>
    </citation>
    <scope>NUCLEOTIDE SEQUENCE [LARGE SCALE GENOMIC DNA]</scope>
    <source>
        <strain evidence="1 2">CGMCC 1.12097</strain>
    </source>
</reference>
<protein>
    <submittedName>
        <fullName evidence="1">Uncharacterized protein</fullName>
    </submittedName>
</protein>
<sequence>MLSQPMGLEALPRTVLTTKAKALTMAKEIGDKVRVETRPKKRSMQKLAGASWELGGFGGDAGQADIRSAALHT</sequence>
<name>A0A1G5ZTA0_9HYPH</name>
<dbReference type="Proteomes" id="UP000198588">
    <property type="component" value="Unassembled WGS sequence"/>
</dbReference>
<gene>
    <name evidence="1" type="ORF">SAMN02927914_06007</name>
</gene>
<organism evidence="1 2">
    <name type="scientific">Mesorhizobium qingshengii</name>
    <dbReference type="NCBI Taxonomy" id="1165689"/>
    <lineage>
        <taxon>Bacteria</taxon>
        <taxon>Pseudomonadati</taxon>
        <taxon>Pseudomonadota</taxon>
        <taxon>Alphaproteobacteria</taxon>
        <taxon>Hyphomicrobiales</taxon>
        <taxon>Phyllobacteriaceae</taxon>
        <taxon>Mesorhizobium</taxon>
    </lineage>
</organism>
<evidence type="ECO:0000313" key="2">
    <source>
        <dbReference type="Proteomes" id="UP000198588"/>
    </source>
</evidence>
<dbReference type="AlphaFoldDB" id="A0A1G5ZTA0"/>